<name>A0A4U2ZAX0_9BACI</name>
<dbReference type="Proteomes" id="UP000308744">
    <property type="component" value="Unassembled WGS sequence"/>
</dbReference>
<sequence>MSKGDISEVSPTISTQQQAENERKVDEIKNFIYGDSGIIKQVDDELVKKGYQFQTLVMANSVDDVMVKYILS</sequence>
<accession>A0A4U2ZAX0</accession>
<evidence type="ECO:0000313" key="2">
    <source>
        <dbReference type="EMBL" id="TKI71364.1"/>
    </source>
</evidence>
<dbReference type="RefSeq" id="WP_137067734.1">
    <property type="nucleotide sequence ID" value="NZ_PYWM01000012.1"/>
</dbReference>
<reference evidence="2 3" key="1">
    <citation type="submission" date="2019-04" db="EMBL/GenBank/DDBJ databases">
        <title>Lysinibacillus genome sequencing.</title>
        <authorList>
            <person name="Dunlap C."/>
        </authorList>
    </citation>
    <scope>NUCLEOTIDE SEQUENCE [LARGE SCALE GENOMIC DNA]</scope>
    <source>
        <strain evidence="2 3">CCTCC AB 2010389</strain>
    </source>
</reference>
<dbReference type="EMBL" id="SZPU01000018">
    <property type="protein sequence ID" value="TKI71364.1"/>
    <property type="molecule type" value="Genomic_DNA"/>
</dbReference>
<gene>
    <name evidence="2" type="ORF">FC756_06025</name>
</gene>
<evidence type="ECO:0000313" key="3">
    <source>
        <dbReference type="Proteomes" id="UP000308744"/>
    </source>
</evidence>
<organism evidence="2 3">
    <name type="scientific">Lysinibacillus mangiferihumi</name>
    <dbReference type="NCBI Taxonomy" id="1130819"/>
    <lineage>
        <taxon>Bacteria</taxon>
        <taxon>Bacillati</taxon>
        <taxon>Bacillota</taxon>
        <taxon>Bacilli</taxon>
        <taxon>Bacillales</taxon>
        <taxon>Bacillaceae</taxon>
        <taxon>Lysinibacillus</taxon>
    </lineage>
</organism>
<proteinExistence type="predicted"/>
<comment type="caution">
    <text evidence="2">The sequence shown here is derived from an EMBL/GenBank/DDBJ whole genome shotgun (WGS) entry which is preliminary data.</text>
</comment>
<feature type="compositionally biased region" description="Polar residues" evidence="1">
    <location>
        <begin position="9"/>
        <end position="19"/>
    </location>
</feature>
<evidence type="ECO:0000256" key="1">
    <source>
        <dbReference type="SAM" id="MobiDB-lite"/>
    </source>
</evidence>
<feature type="region of interest" description="Disordered" evidence="1">
    <location>
        <begin position="1"/>
        <end position="21"/>
    </location>
</feature>
<dbReference type="AlphaFoldDB" id="A0A4U2ZAX0"/>
<keyword evidence="3" id="KW-1185">Reference proteome</keyword>
<protein>
    <submittedName>
        <fullName evidence="2">Uncharacterized protein</fullName>
    </submittedName>
</protein>